<dbReference type="Proteomes" id="UP000190834">
    <property type="component" value="Unassembled WGS sequence"/>
</dbReference>
<gene>
    <name evidence="1" type="ORF">SAMN02745782_01380</name>
</gene>
<organism evidence="1 2">
    <name type="scientific">Vibrio cincinnatiensis DSM 19608</name>
    <dbReference type="NCBI Taxonomy" id="1123491"/>
    <lineage>
        <taxon>Bacteria</taxon>
        <taxon>Pseudomonadati</taxon>
        <taxon>Pseudomonadota</taxon>
        <taxon>Gammaproteobacteria</taxon>
        <taxon>Vibrionales</taxon>
        <taxon>Vibrionaceae</taxon>
        <taxon>Vibrio</taxon>
    </lineage>
</organism>
<dbReference type="AlphaFoldDB" id="A0A1T4NMY2"/>
<proteinExistence type="predicted"/>
<sequence>MIKTTTSSAIPNRPAFTPKMDNFKVSLSYEGLSLKPGCEQRSIEELKRDYAR</sequence>
<name>A0A1T4NMY2_VIBCI</name>
<protein>
    <submittedName>
        <fullName evidence="1">Uncharacterized protein</fullName>
    </submittedName>
</protein>
<evidence type="ECO:0000313" key="2">
    <source>
        <dbReference type="Proteomes" id="UP000190834"/>
    </source>
</evidence>
<evidence type="ECO:0000313" key="1">
    <source>
        <dbReference type="EMBL" id="SJZ80437.1"/>
    </source>
</evidence>
<accession>A0A1T4NMY2</accession>
<keyword evidence="2" id="KW-1185">Reference proteome</keyword>
<dbReference type="STRING" id="1123491.SAMN02745782_01380"/>
<dbReference type="EMBL" id="FUXB01000006">
    <property type="protein sequence ID" value="SJZ80437.1"/>
    <property type="molecule type" value="Genomic_DNA"/>
</dbReference>
<reference evidence="2" key="1">
    <citation type="submission" date="2017-02" db="EMBL/GenBank/DDBJ databases">
        <authorList>
            <person name="Varghese N."/>
            <person name="Submissions S."/>
        </authorList>
    </citation>
    <scope>NUCLEOTIDE SEQUENCE [LARGE SCALE GENOMIC DNA]</scope>
    <source>
        <strain evidence="2">DSM 19608</strain>
    </source>
</reference>